<name>A0A0F9I9P0_9ZZZZ</name>
<dbReference type="EMBL" id="LAZR01012979">
    <property type="protein sequence ID" value="KKM24187.1"/>
    <property type="molecule type" value="Genomic_DNA"/>
</dbReference>
<evidence type="ECO:0000313" key="1">
    <source>
        <dbReference type="EMBL" id="KKM24187.1"/>
    </source>
</evidence>
<organism evidence="1">
    <name type="scientific">marine sediment metagenome</name>
    <dbReference type="NCBI Taxonomy" id="412755"/>
    <lineage>
        <taxon>unclassified sequences</taxon>
        <taxon>metagenomes</taxon>
        <taxon>ecological metagenomes</taxon>
    </lineage>
</organism>
<comment type="caution">
    <text evidence="1">The sequence shown here is derived from an EMBL/GenBank/DDBJ whole genome shotgun (WGS) entry which is preliminary data.</text>
</comment>
<accession>A0A0F9I9P0</accession>
<protein>
    <submittedName>
        <fullName evidence="1">Uncharacterized protein</fullName>
    </submittedName>
</protein>
<reference evidence="1" key="1">
    <citation type="journal article" date="2015" name="Nature">
        <title>Complex archaea that bridge the gap between prokaryotes and eukaryotes.</title>
        <authorList>
            <person name="Spang A."/>
            <person name="Saw J.H."/>
            <person name="Jorgensen S.L."/>
            <person name="Zaremba-Niedzwiedzka K."/>
            <person name="Martijn J."/>
            <person name="Lind A.E."/>
            <person name="van Eijk R."/>
            <person name="Schleper C."/>
            <person name="Guy L."/>
            <person name="Ettema T.J."/>
        </authorList>
    </citation>
    <scope>NUCLEOTIDE SEQUENCE</scope>
</reference>
<sequence length="62" mass="7289">METDIYSVAWKILEEKIAKSRRQSISKADLMEWQLRALEAAVDRFRLEAAYAEMQRGQQEEA</sequence>
<gene>
    <name evidence="1" type="ORF">LCGC14_1607690</name>
</gene>
<dbReference type="AlphaFoldDB" id="A0A0F9I9P0"/>
<proteinExistence type="predicted"/>